<feature type="transmembrane region" description="Helical" evidence="2">
    <location>
        <begin position="255"/>
        <end position="275"/>
    </location>
</feature>
<sequence length="281" mass="30809">MKTNGRIFAIVCVVLASLLWSTGGLLIKMVSWHPIAISGMRSGISSLVMLILYFSVYKRLPRRPNKYVLMGAINYMFLVMLFVSANKLTTSANAILLQFTAPAWAMVIGAFFLKEKFSKKDVSTVIIVFLGMLLFFVGDLKSGSLIGNTLAVVSGISMALMIISLKRIQGRKPIEIVIWGNILTFFIAIPFYSGITLTSANIIGVLLLGVFQLGLSYIFFTKGIENVSVLEGILIPVLEPLLNPFWVFLGTGEKPSVFAFIGGVIVLSAVVYHSIIEVKEK</sequence>
<keyword evidence="2" id="KW-0812">Transmembrane</keyword>
<feature type="transmembrane region" description="Helical" evidence="2">
    <location>
        <begin position="67"/>
        <end position="85"/>
    </location>
</feature>
<comment type="caution">
    <text evidence="4">The sequence shown here is derived from an EMBL/GenBank/DDBJ whole genome shotgun (WGS) entry which is preliminary data.</text>
</comment>
<evidence type="ECO:0000259" key="3">
    <source>
        <dbReference type="Pfam" id="PF00892"/>
    </source>
</evidence>
<dbReference type="RefSeq" id="WP_281092537.1">
    <property type="nucleotide sequence ID" value="NZ_JARYZI010000001.1"/>
</dbReference>
<proteinExistence type="inferred from homology"/>
<feature type="transmembrane region" description="Helical" evidence="2">
    <location>
        <begin position="7"/>
        <end position="27"/>
    </location>
</feature>
<dbReference type="PANTHER" id="PTHR22911">
    <property type="entry name" value="ACYL-MALONYL CONDENSING ENZYME-RELATED"/>
    <property type="match status" value="1"/>
</dbReference>
<evidence type="ECO:0000313" key="4">
    <source>
        <dbReference type="EMBL" id="MDH8676739.1"/>
    </source>
</evidence>
<feature type="transmembrane region" description="Helical" evidence="2">
    <location>
        <begin position="91"/>
        <end position="113"/>
    </location>
</feature>
<reference evidence="4 5" key="1">
    <citation type="submission" date="2023-04" db="EMBL/GenBank/DDBJ databases">
        <title>Fusibacter bizertensis strain WBS, isolated from littoral bottom sediments of the Arctic seas - biochemical and genomic analysis.</title>
        <authorList>
            <person name="Brioukhanov A.L."/>
        </authorList>
    </citation>
    <scope>NUCLEOTIDE SEQUENCE [LARGE SCALE GENOMIC DNA]</scope>
    <source>
        <strain evidence="4 5">WBS</strain>
    </source>
</reference>
<feature type="transmembrane region" description="Helical" evidence="2">
    <location>
        <begin position="33"/>
        <end position="55"/>
    </location>
</feature>
<gene>
    <name evidence="4" type="ORF">QE109_01200</name>
</gene>
<dbReference type="InterPro" id="IPR037185">
    <property type="entry name" value="EmrE-like"/>
</dbReference>
<feature type="transmembrane region" description="Helical" evidence="2">
    <location>
        <begin position="227"/>
        <end position="249"/>
    </location>
</feature>
<evidence type="ECO:0000313" key="5">
    <source>
        <dbReference type="Proteomes" id="UP001158045"/>
    </source>
</evidence>
<name>A0ABT6N8J4_9FIRM</name>
<feature type="transmembrane region" description="Helical" evidence="2">
    <location>
        <begin position="201"/>
        <end position="220"/>
    </location>
</feature>
<protein>
    <submittedName>
        <fullName evidence="4">DMT family transporter</fullName>
    </submittedName>
</protein>
<dbReference type="EMBL" id="JARYZI010000001">
    <property type="protein sequence ID" value="MDH8676739.1"/>
    <property type="molecule type" value="Genomic_DNA"/>
</dbReference>
<organism evidence="4 5">
    <name type="scientific">Fusibacter bizertensis</name>
    <dbReference type="NCBI Taxonomy" id="1488331"/>
    <lineage>
        <taxon>Bacteria</taxon>
        <taxon>Bacillati</taxon>
        <taxon>Bacillota</taxon>
        <taxon>Clostridia</taxon>
        <taxon>Eubacteriales</taxon>
        <taxon>Eubacteriales Family XII. Incertae Sedis</taxon>
        <taxon>Fusibacter</taxon>
    </lineage>
</organism>
<dbReference type="SUPFAM" id="SSF103481">
    <property type="entry name" value="Multidrug resistance efflux transporter EmrE"/>
    <property type="match status" value="2"/>
</dbReference>
<feature type="transmembrane region" description="Helical" evidence="2">
    <location>
        <begin position="176"/>
        <end position="195"/>
    </location>
</feature>
<keyword evidence="2" id="KW-0472">Membrane</keyword>
<evidence type="ECO:0000256" key="1">
    <source>
        <dbReference type="ARBA" id="ARBA00007362"/>
    </source>
</evidence>
<evidence type="ECO:0000256" key="2">
    <source>
        <dbReference type="SAM" id="Phobius"/>
    </source>
</evidence>
<dbReference type="InterPro" id="IPR000620">
    <property type="entry name" value="EamA_dom"/>
</dbReference>
<feature type="domain" description="EamA" evidence="3">
    <location>
        <begin position="8"/>
        <end position="136"/>
    </location>
</feature>
<keyword evidence="5" id="KW-1185">Reference proteome</keyword>
<dbReference type="PANTHER" id="PTHR22911:SF79">
    <property type="entry name" value="MOBA-LIKE NTP TRANSFERASE DOMAIN-CONTAINING PROTEIN"/>
    <property type="match status" value="1"/>
</dbReference>
<feature type="transmembrane region" description="Helical" evidence="2">
    <location>
        <begin position="144"/>
        <end position="164"/>
    </location>
</feature>
<accession>A0ABT6N8J4</accession>
<comment type="similarity">
    <text evidence="1">Belongs to the EamA transporter family.</text>
</comment>
<feature type="domain" description="EamA" evidence="3">
    <location>
        <begin position="146"/>
        <end position="271"/>
    </location>
</feature>
<feature type="transmembrane region" description="Helical" evidence="2">
    <location>
        <begin position="122"/>
        <end position="138"/>
    </location>
</feature>
<dbReference type="Proteomes" id="UP001158045">
    <property type="component" value="Unassembled WGS sequence"/>
</dbReference>
<dbReference type="Pfam" id="PF00892">
    <property type="entry name" value="EamA"/>
    <property type="match status" value="2"/>
</dbReference>
<keyword evidence="2" id="KW-1133">Transmembrane helix</keyword>